<accession>A0A0C7NKB8</accession>
<sequence length="144" mass="16706">MKISNLQLEWDRIKKFEYQIDDEIIGKKLTPKLKLEVQHNFLEKTNDNPYRATLLLKYNARFKEGKKIYLKMNIELEGSFIGSPKLDDTEFKKLVIQSGILNLIQITRAKVTAISANFGFIQPIYLPMIDATDLVNKKMKEVLG</sequence>
<protein>
    <recommendedName>
        <fullName evidence="3">Preprotein translocase subunit SecB</fullName>
    </recommendedName>
</protein>
<evidence type="ECO:0008006" key="3">
    <source>
        <dbReference type="Google" id="ProtNLM"/>
    </source>
</evidence>
<dbReference type="AlphaFoldDB" id="A0A0C7NKB8"/>
<dbReference type="Proteomes" id="UP000032809">
    <property type="component" value="Chromosome I"/>
</dbReference>
<dbReference type="OrthoDB" id="48152at2"/>
<gene>
    <name evidence="1" type="ORF">DTL3_1022</name>
</gene>
<dbReference type="HOGENOM" id="CLU_1843239_0_0_0"/>
<reference evidence="2" key="1">
    <citation type="submission" date="2014-11" db="EMBL/GenBank/DDBJ databases">
        <authorList>
            <person name="Wibberg D."/>
        </authorList>
    </citation>
    <scope>NUCLEOTIDE SEQUENCE [LARGE SCALE GENOMIC DNA]</scope>
    <source>
        <strain evidence="2">L3</strain>
    </source>
</reference>
<name>A0A0C7NKB8_DEFTU</name>
<evidence type="ECO:0000313" key="2">
    <source>
        <dbReference type="Proteomes" id="UP000032809"/>
    </source>
</evidence>
<proteinExistence type="predicted"/>
<dbReference type="EMBL" id="LN824141">
    <property type="protein sequence ID" value="CEP78326.1"/>
    <property type="molecule type" value="Genomic_DNA"/>
</dbReference>
<evidence type="ECO:0000313" key="1">
    <source>
        <dbReference type="EMBL" id="CEP78326.1"/>
    </source>
</evidence>
<organism evidence="1 2">
    <name type="scientific">Defluviitoga tunisiensis</name>
    <dbReference type="NCBI Taxonomy" id="1006576"/>
    <lineage>
        <taxon>Bacteria</taxon>
        <taxon>Thermotogati</taxon>
        <taxon>Thermotogota</taxon>
        <taxon>Thermotogae</taxon>
        <taxon>Petrotogales</taxon>
        <taxon>Petrotogaceae</taxon>
        <taxon>Defluviitoga</taxon>
    </lineage>
</organism>
<keyword evidence="2" id="KW-1185">Reference proteome</keyword>
<dbReference type="SUPFAM" id="SSF54611">
    <property type="entry name" value="SecB-like"/>
    <property type="match status" value="1"/>
</dbReference>
<dbReference type="InterPro" id="IPR035958">
    <property type="entry name" value="SecB-like_sf"/>
</dbReference>
<dbReference type="KEGG" id="dtn:DTL3_1022"/>
<dbReference type="Gene3D" id="3.10.420.10">
    <property type="entry name" value="SecB-like"/>
    <property type="match status" value="1"/>
</dbReference>
<dbReference type="RefSeq" id="WP_045087802.1">
    <property type="nucleotide sequence ID" value="NZ_LN824141.1"/>
</dbReference>
<dbReference type="STRING" id="1006576.DTL3_1022"/>